<comment type="pathway">
    <text evidence="1">Cofactor biosynthesis; thiamine diphosphate biosynthesis; thiamine diphosphate from thiamine phosphate: step 1/1.</text>
</comment>
<feature type="binding site" evidence="1">
    <location>
        <position position="168"/>
    </location>
    <ligand>
        <name>Mg(2+)</name>
        <dbReference type="ChEBI" id="CHEBI:18420"/>
        <label>1</label>
    </ligand>
</feature>
<comment type="miscellaneous">
    <text evidence="1">Reaction mechanism of ThiL seems to utilize a direct, inline transfer of the gamma-phosphate of ATP to TMP rather than a phosphorylated enzyme intermediate.</text>
</comment>
<proteinExistence type="inferred from homology"/>
<comment type="caution">
    <text evidence="1">Lacks conserved residue(s) required for the propagation of feature annotation.</text>
</comment>
<feature type="binding site" evidence="1">
    <location>
        <position position="118"/>
    </location>
    <ligand>
        <name>Mg(2+)</name>
        <dbReference type="ChEBI" id="CHEBI:18420"/>
        <label>4</label>
    </ligand>
</feature>
<dbReference type="GO" id="GO:0009228">
    <property type="term" value="P:thiamine biosynthetic process"/>
    <property type="evidence" value="ECO:0007669"/>
    <property type="project" value="UniProtKB-KW"/>
</dbReference>
<feature type="binding site" evidence="1">
    <location>
        <position position="118"/>
    </location>
    <ligand>
        <name>Mg(2+)</name>
        <dbReference type="ChEBI" id="CHEBI:18420"/>
        <label>2</label>
    </ligand>
</feature>
<feature type="compositionally biased region" description="Basic and acidic residues" evidence="2">
    <location>
        <begin position="22"/>
        <end position="36"/>
    </location>
</feature>
<sequence length="408" mass="41130">MSTHGAHPQLPADDPRQSGAADPHDLGDARDTRVTREGGAGDTLESVGEVEALKRIFPRLPNAAAALLGPGDDAAVISAPDARFVVTTDMMIHGPDFRLAWSTPHDLGWKAAVTNLADVAAMGATPSALVVAIAAPLSTPVATLEGIADGLRDACAALAPLAGVVGGDLSVSNTLTIAVTAFGDLDGRAPVVRSGARPGDIVAVAGDLGRAGAGIWLLFDQATSSEPGLAAAELAAAEPVTPIRQPSGSAPREPDAALGRVIRSQHPALVNAQLAPMSPLAAGVLAAQAGATSMLDVSDGLVLDAGRIATASGCSIDLSHAFIEAEANALRAVDAVVGAQAADFVLCGGEDHALLATFDPAHDLPEAFRQIGVVRVREAGHPLVTVGGEAYVKPGGWDPFNDWNGAVG</sequence>
<keyword evidence="1 4" id="KW-0418">Kinase</keyword>
<dbReference type="Proteomes" id="UP000598775">
    <property type="component" value="Unassembled WGS sequence"/>
</dbReference>
<comment type="caution">
    <text evidence="4">The sequence shown here is derived from an EMBL/GenBank/DDBJ whole genome shotgun (WGS) entry which is preliminary data.</text>
</comment>
<evidence type="ECO:0000256" key="1">
    <source>
        <dbReference type="HAMAP-Rule" id="MF_02128"/>
    </source>
</evidence>
<dbReference type="EC" id="2.7.4.16" evidence="1"/>
<feature type="binding site" evidence="1">
    <location>
        <position position="299"/>
    </location>
    <ligand>
        <name>Mg(2+)</name>
        <dbReference type="ChEBI" id="CHEBI:18420"/>
        <label>5</label>
    </ligand>
</feature>
<feature type="binding site" evidence="1">
    <location>
        <position position="298"/>
    </location>
    <ligand>
        <name>ATP</name>
        <dbReference type="ChEBI" id="CHEBI:30616"/>
    </ligand>
</feature>
<evidence type="ECO:0000259" key="3">
    <source>
        <dbReference type="Pfam" id="PF00586"/>
    </source>
</evidence>
<dbReference type="Pfam" id="PF00586">
    <property type="entry name" value="AIRS"/>
    <property type="match status" value="1"/>
</dbReference>
<feature type="binding site" evidence="1">
    <location>
        <position position="397"/>
    </location>
    <ligand>
        <name>substrate</name>
    </ligand>
</feature>
<feature type="binding site" evidence="1">
    <location>
        <position position="87"/>
    </location>
    <ligand>
        <name>Mg(2+)</name>
        <dbReference type="ChEBI" id="CHEBI:18420"/>
        <label>4</label>
    </ligand>
</feature>
<keyword evidence="1" id="KW-0067">ATP-binding</keyword>
<feature type="binding site" evidence="1">
    <location>
        <position position="193"/>
    </location>
    <ligand>
        <name>ATP</name>
        <dbReference type="ChEBI" id="CHEBI:30616"/>
    </ligand>
</feature>
<feature type="binding site" evidence="1">
    <location>
        <position position="73"/>
    </location>
    <ligand>
        <name>Mg(2+)</name>
        <dbReference type="ChEBI" id="CHEBI:18420"/>
        <label>3</label>
    </ligand>
</feature>
<dbReference type="SUPFAM" id="SSF56042">
    <property type="entry name" value="PurM C-terminal domain-like"/>
    <property type="match status" value="1"/>
</dbReference>
<name>A0A917B324_9MICO</name>
<dbReference type="Gene3D" id="3.30.1330.10">
    <property type="entry name" value="PurM-like, N-terminal domain"/>
    <property type="match status" value="1"/>
</dbReference>
<dbReference type="InterPro" id="IPR036676">
    <property type="entry name" value="PurM-like_C_sf"/>
</dbReference>
<dbReference type="NCBIfam" id="NF004351">
    <property type="entry name" value="PRK05731.1-4"/>
    <property type="match status" value="1"/>
</dbReference>
<dbReference type="CDD" id="cd02194">
    <property type="entry name" value="ThiL"/>
    <property type="match status" value="1"/>
</dbReference>
<feature type="region of interest" description="Disordered" evidence="2">
    <location>
        <begin position="1"/>
        <end position="41"/>
    </location>
</feature>
<dbReference type="SUPFAM" id="SSF55326">
    <property type="entry name" value="PurM N-terminal domain-like"/>
    <property type="match status" value="1"/>
</dbReference>
<feature type="binding site" evidence="1">
    <location>
        <position position="350"/>
    </location>
    <ligand>
        <name>substrate</name>
    </ligand>
</feature>
<gene>
    <name evidence="1" type="primary">thiL</name>
    <name evidence="4" type="ORF">GCM10011399_08150</name>
</gene>
<keyword evidence="1" id="KW-0808">Transferase</keyword>
<keyword evidence="1" id="KW-0460">Magnesium</keyword>
<feature type="binding site" evidence="1">
    <location>
        <begin position="167"/>
        <end position="168"/>
    </location>
    <ligand>
        <name>ATP</name>
        <dbReference type="ChEBI" id="CHEBI:30616"/>
    </ligand>
</feature>
<comment type="catalytic activity">
    <reaction evidence="1">
        <text>thiamine phosphate + ATP = thiamine diphosphate + ADP</text>
        <dbReference type="Rhea" id="RHEA:15913"/>
        <dbReference type="ChEBI" id="CHEBI:30616"/>
        <dbReference type="ChEBI" id="CHEBI:37575"/>
        <dbReference type="ChEBI" id="CHEBI:58937"/>
        <dbReference type="ChEBI" id="CHEBI:456216"/>
        <dbReference type="EC" id="2.7.4.16"/>
    </reaction>
</comment>
<protein>
    <recommendedName>
        <fullName evidence="1">Thiamine-monophosphate kinase</fullName>
        <shortName evidence="1">TMP kinase</shortName>
        <shortName evidence="1">Thiamine-phosphate kinase</shortName>
        <ecNumber evidence="1">2.7.4.16</ecNumber>
    </recommendedName>
</protein>
<keyword evidence="1" id="KW-0547">Nucleotide-binding</keyword>
<feature type="binding site" evidence="1">
    <location>
        <position position="89"/>
    </location>
    <ligand>
        <name>Mg(2+)</name>
        <dbReference type="ChEBI" id="CHEBI:18420"/>
        <label>1</label>
    </ligand>
</feature>
<organism evidence="4 5">
    <name type="scientific">Subtercola lobariae</name>
    <dbReference type="NCBI Taxonomy" id="1588641"/>
    <lineage>
        <taxon>Bacteria</taxon>
        <taxon>Bacillati</taxon>
        <taxon>Actinomycetota</taxon>
        <taxon>Actinomycetes</taxon>
        <taxon>Micrococcales</taxon>
        <taxon>Microbacteriaceae</taxon>
        <taxon>Subtercola</taxon>
    </lineage>
</organism>
<accession>A0A917B324</accession>
<dbReference type="Gene3D" id="3.90.650.10">
    <property type="entry name" value="PurM-like C-terminal domain"/>
    <property type="match status" value="1"/>
</dbReference>
<evidence type="ECO:0000313" key="5">
    <source>
        <dbReference type="Proteomes" id="UP000598775"/>
    </source>
</evidence>
<feature type="domain" description="PurM-like N-terminal" evidence="3">
    <location>
        <begin position="71"/>
        <end position="183"/>
    </location>
</feature>
<dbReference type="GO" id="GO:0009030">
    <property type="term" value="F:thiamine-phosphate kinase activity"/>
    <property type="evidence" value="ECO:0007669"/>
    <property type="project" value="UniProtKB-UniRule"/>
</dbReference>
<feature type="binding site" evidence="1">
    <location>
        <position position="118"/>
    </location>
    <ligand>
        <name>Mg(2+)</name>
        <dbReference type="ChEBI" id="CHEBI:18420"/>
        <label>3</label>
    </ligand>
</feature>
<dbReference type="InterPro" id="IPR036921">
    <property type="entry name" value="PurM-like_N_sf"/>
</dbReference>
<keyword evidence="1" id="KW-0479">Metal-binding</keyword>
<feature type="binding site" evidence="1">
    <location>
        <position position="88"/>
    </location>
    <ligand>
        <name>Mg(2+)</name>
        <dbReference type="ChEBI" id="CHEBI:18420"/>
        <label>1</label>
    </ligand>
</feature>
<feature type="binding site" evidence="1">
    <location>
        <position position="73"/>
    </location>
    <ligand>
        <name>Mg(2+)</name>
        <dbReference type="ChEBI" id="CHEBI:18420"/>
        <label>4</label>
    </ligand>
</feature>
<feature type="binding site" evidence="1">
    <location>
        <position position="296"/>
    </location>
    <ligand>
        <name>Mg(2+)</name>
        <dbReference type="ChEBI" id="CHEBI:18420"/>
        <label>3</label>
    </ligand>
</feature>
<dbReference type="InterPro" id="IPR016188">
    <property type="entry name" value="PurM-like_N"/>
</dbReference>
<evidence type="ECO:0000256" key="2">
    <source>
        <dbReference type="SAM" id="MobiDB-lite"/>
    </source>
</evidence>
<feature type="binding site" evidence="1">
    <location>
        <position position="96"/>
    </location>
    <ligand>
        <name>substrate</name>
    </ligand>
</feature>
<dbReference type="PANTHER" id="PTHR30270">
    <property type="entry name" value="THIAMINE-MONOPHOSPHATE KINASE"/>
    <property type="match status" value="1"/>
</dbReference>
<comment type="similarity">
    <text evidence="1">Belongs to the thiamine-monophosphate kinase family.</text>
</comment>
<comment type="function">
    <text evidence="1">Catalyzes the ATP-dependent phosphorylation of thiamine-monophosphate (TMP) to form thiamine-pyrophosphate (TPP), the active form of vitamin B1.</text>
</comment>
<dbReference type="GO" id="GO:0005524">
    <property type="term" value="F:ATP binding"/>
    <property type="evidence" value="ECO:0007669"/>
    <property type="project" value="UniProtKB-UniRule"/>
</dbReference>
<dbReference type="HAMAP" id="MF_02128">
    <property type="entry name" value="TMP_kinase"/>
    <property type="match status" value="1"/>
</dbReference>
<dbReference type="GO" id="GO:0000287">
    <property type="term" value="F:magnesium ion binding"/>
    <property type="evidence" value="ECO:0007669"/>
    <property type="project" value="UniProtKB-UniRule"/>
</dbReference>
<dbReference type="GO" id="GO:0009229">
    <property type="term" value="P:thiamine diphosphate biosynthetic process"/>
    <property type="evidence" value="ECO:0007669"/>
    <property type="project" value="UniProtKB-UniRule"/>
</dbReference>
<dbReference type="EMBL" id="BMGP01000001">
    <property type="protein sequence ID" value="GGF16779.1"/>
    <property type="molecule type" value="Genomic_DNA"/>
</dbReference>
<reference evidence="4 5" key="1">
    <citation type="journal article" date="2014" name="Int. J. Syst. Evol. Microbiol.">
        <title>Complete genome sequence of Corynebacterium casei LMG S-19264T (=DSM 44701T), isolated from a smear-ripened cheese.</title>
        <authorList>
            <consortium name="US DOE Joint Genome Institute (JGI-PGF)"/>
            <person name="Walter F."/>
            <person name="Albersmeier A."/>
            <person name="Kalinowski J."/>
            <person name="Ruckert C."/>
        </authorList>
    </citation>
    <scope>NUCLEOTIDE SEQUENCE [LARGE SCALE GENOMIC DNA]</scope>
    <source>
        <strain evidence="4 5">CGMCC 1.12976</strain>
    </source>
</reference>
<evidence type="ECO:0000313" key="4">
    <source>
        <dbReference type="EMBL" id="GGF16779.1"/>
    </source>
</evidence>
<keyword evidence="1" id="KW-0784">Thiamine biosynthesis</keyword>
<feature type="binding site" evidence="1">
    <location>
        <position position="89"/>
    </location>
    <ligand>
        <name>Mg(2+)</name>
        <dbReference type="ChEBI" id="CHEBI:18420"/>
        <label>2</label>
    </ligand>
</feature>
<keyword evidence="5" id="KW-1185">Reference proteome</keyword>
<dbReference type="PANTHER" id="PTHR30270:SF0">
    <property type="entry name" value="THIAMINE-MONOPHOSPHATE KINASE"/>
    <property type="match status" value="1"/>
</dbReference>
<dbReference type="AlphaFoldDB" id="A0A917B324"/>
<dbReference type="InterPro" id="IPR006283">
    <property type="entry name" value="ThiL-like"/>
</dbReference>